<dbReference type="GO" id="GO:0005198">
    <property type="term" value="F:structural molecule activity"/>
    <property type="evidence" value="ECO:0007669"/>
    <property type="project" value="InterPro"/>
</dbReference>
<evidence type="ECO:0000256" key="7">
    <source>
        <dbReference type="ARBA" id="ARBA00023296"/>
    </source>
</evidence>
<evidence type="ECO:0000256" key="5">
    <source>
        <dbReference type="ARBA" id="ARBA00022844"/>
    </source>
</evidence>
<organism evidence="10 11">
    <name type="scientific">Rupicapra rupicapra papillomavirus 1</name>
    <dbReference type="NCBI Taxonomy" id="1163708"/>
    <lineage>
        <taxon>Viruses</taxon>
        <taxon>Monodnaviria</taxon>
        <taxon>Shotokuvirae</taxon>
        <taxon>Cossaviricota</taxon>
        <taxon>Papovaviricetes</taxon>
        <taxon>Zurhausenvirales</taxon>
        <taxon>Papillomaviridae</taxon>
        <taxon>Firstpapillomavirinae</taxon>
        <taxon>Dyokappapapillomavirus</taxon>
        <taxon>Dyokappapapillomavirus 2</taxon>
    </lineage>
</organism>
<dbReference type="InterPro" id="IPR011222">
    <property type="entry name" value="dsDNA_vir_gr_I_capsid"/>
</dbReference>
<protein>
    <recommendedName>
        <fullName evidence="8">Major capsid protein L1</fullName>
    </recommendedName>
</protein>
<evidence type="ECO:0000256" key="4">
    <source>
        <dbReference type="ARBA" id="ARBA00022804"/>
    </source>
</evidence>
<proteinExistence type="inferred from homology"/>
<sequence length="498" mass="56764">MAVWLPNGKSFYVSQTSVTRILSTDEYVRGTGLVFHASSSRLLCVGHPFYETLREDGSIKIPKVSASQYRVFKVVFPDPNKFVFSEQKVFDPDKQRLVWKVRGIQVDRGQPHGVGVTGHLLLNKLDDVENLGRQGTDPATRDKDSRVNMGLEPKQMQVLILGCRPPWGEHWGVARKCAEDNRDPDKCPAIELKSTVIEDGTMMDTGFGNLDFITLQENKGDAPIDICQSICKYPDFIRMAQESYGDHMFFCAKHEQIYLRHYYSRGGKIGEEVPKSLYVAPTGSPTGTVSFWGTPKWLYGLLQYQLFNKPYWVRQSQGHNNGVLWNNLAFLTVGDTTRGTNFNISVMDGDREPYKDANYVEFLRHAEEFDVQFIVEACIVDLNPETVTLLHQMDPSILDNWNLGIPTAPDGVLWETYRYIHSFATKCPDQAQKPEVKDPYENLTFWTVDFTDKLSQDLSQYPLGRRFLFLRGARPPSKRKAASSPAPNTNKRRRRANK</sequence>
<keyword evidence="6 8" id="KW-0426">Late protein</keyword>
<dbReference type="SUPFAM" id="SSF88648">
    <property type="entry name" value="Group I dsDNA viruses"/>
    <property type="match status" value="1"/>
</dbReference>
<dbReference type="GO" id="GO:0046718">
    <property type="term" value="P:symbiont entry into host cell"/>
    <property type="evidence" value="ECO:0007669"/>
    <property type="project" value="UniProtKB-UniRule"/>
</dbReference>
<dbReference type="GO" id="GO:0019062">
    <property type="term" value="P:virion attachment to host cell"/>
    <property type="evidence" value="ECO:0007669"/>
    <property type="project" value="UniProtKB-UniRule"/>
</dbReference>
<name>X2DH11_9PAPI</name>
<evidence type="ECO:0000256" key="6">
    <source>
        <dbReference type="ARBA" id="ARBA00022921"/>
    </source>
</evidence>
<evidence type="ECO:0000256" key="3">
    <source>
        <dbReference type="ARBA" id="ARBA00022581"/>
    </source>
</evidence>
<evidence type="ECO:0000313" key="10">
    <source>
        <dbReference type="EMBL" id="AHL46429.1"/>
    </source>
</evidence>
<dbReference type="Proteomes" id="UP000136617">
    <property type="component" value="Segment"/>
</dbReference>
<keyword evidence="8" id="KW-1145">T=7 icosahedral capsid protein</keyword>
<feature type="region of interest" description="Disordered" evidence="9">
    <location>
        <begin position="473"/>
        <end position="498"/>
    </location>
</feature>
<dbReference type="OrthoDB" id="5037at10239"/>
<dbReference type="InterPro" id="IPR036973">
    <property type="entry name" value="Capsid_L1_sf_Papillomavir"/>
</dbReference>
<accession>X2DH11</accession>
<dbReference type="EMBL" id="KC876045">
    <property type="protein sequence ID" value="AHL46429.1"/>
    <property type="molecule type" value="Genomic_DNA"/>
</dbReference>
<evidence type="ECO:0000313" key="11">
    <source>
        <dbReference type="Proteomes" id="UP000136617"/>
    </source>
</evidence>
<evidence type="ECO:0000256" key="2">
    <source>
        <dbReference type="ARBA" id="ARBA00022561"/>
    </source>
</evidence>
<dbReference type="GO" id="GO:0039620">
    <property type="term" value="C:T=7 icosahedral viral capsid"/>
    <property type="evidence" value="ECO:0007669"/>
    <property type="project" value="UniProtKB-KW"/>
</dbReference>
<evidence type="ECO:0000256" key="8">
    <source>
        <dbReference type="RuleBase" id="RU361248"/>
    </source>
</evidence>
<comment type="similarity">
    <text evidence="8">Belongs to the papillomaviridae L1 protein family.</text>
</comment>
<keyword evidence="5 8" id="KW-0946">Virion</keyword>
<keyword evidence="3 8" id="KW-0945">Host-virus interaction</keyword>
<gene>
    <name evidence="8" type="primary">L1</name>
</gene>
<dbReference type="Gene3D" id="2.60.175.20">
    <property type="entry name" value="Major capsid L1 (late) superfamily, Papillomavirus"/>
    <property type="match status" value="2"/>
</dbReference>
<comment type="function">
    <text evidence="8">Forms an icosahedral capsid with a T=7 symmetry and a 50 nm diameter. The capsid is composed of 72 pentamers linked to each other by disulfide bonds and associated with L2 proteins. Binds to heparan sulfate proteoglycans on cell surface of basal layer keratinocytes to provide initial virion attachment. This binding mediates a conformational change in the virus capsid that facilitates efficient infection. The virion enters the host cell via endocytosis. During virus trafficking, L1 protein dissociates from the viral DNA and the genomic DNA is released to the host nucleus. The virion assembly takes place within the cell nucleus. Encapsulates the genomic DNA together with protein L2.</text>
</comment>
<dbReference type="InterPro" id="IPR002210">
    <property type="entry name" value="Capsid_L1_Papillomavir"/>
</dbReference>
<dbReference type="Pfam" id="PF00500">
    <property type="entry name" value="Late_protein_L1"/>
    <property type="match status" value="1"/>
</dbReference>
<reference evidence="10 11" key="1">
    <citation type="journal article" date="2014" name="Vet. Microbiol.">
        <title>A novel papillomavirus isolated from a nasal neoplasia in an Italian free-ranging chamois (Rupicapra r. rupicapra).</title>
        <authorList>
            <person name="Mengual-Chulia B."/>
            <person name="Domenis L."/>
            <person name="Robetto S."/>
            <person name="Bravo I.G."/>
        </authorList>
    </citation>
    <scope>NUCLEOTIDE SEQUENCE [LARGE SCALE GENOMIC DNA]</scope>
</reference>
<evidence type="ECO:0000256" key="1">
    <source>
        <dbReference type="ARBA" id="ARBA00004328"/>
    </source>
</evidence>
<dbReference type="PRINTS" id="PR00865">
    <property type="entry name" value="HPVCAPSIDL1"/>
</dbReference>
<keyword evidence="2 8" id="KW-0167">Capsid protein</keyword>
<dbReference type="RefSeq" id="YP_009022083.1">
    <property type="nucleotide sequence ID" value="NC_023895.1"/>
</dbReference>
<comment type="subunit">
    <text evidence="8">Self-assembles into homopentamers. The capsid has an icosahedral symmetry and consists of 72 capsomers, with each capsomer being a pentamer of L1. Interacts with the minor capsid protein L2; this interaction is necessary for viral genome encapsidation.</text>
</comment>
<keyword evidence="11" id="KW-1185">Reference proteome</keyword>
<keyword evidence="7 8" id="KW-1160">Virus entry into host cell</keyword>
<evidence type="ECO:0000256" key="9">
    <source>
        <dbReference type="SAM" id="MobiDB-lite"/>
    </source>
</evidence>
<comment type="subcellular location">
    <subcellularLocation>
        <location evidence="1 8">Virion</location>
    </subcellularLocation>
</comment>
<keyword evidence="4 8" id="KW-1161">Viral attachment to host cell</keyword>
<dbReference type="KEGG" id="vg:18983206"/>